<evidence type="ECO:0000259" key="8">
    <source>
        <dbReference type="PROSITE" id="PS50928"/>
    </source>
</evidence>
<feature type="transmembrane region" description="Helical" evidence="7">
    <location>
        <begin position="64"/>
        <end position="83"/>
    </location>
</feature>
<dbReference type="AlphaFoldDB" id="A0A7W4VZN0"/>
<evidence type="ECO:0000256" key="4">
    <source>
        <dbReference type="ARBA" id="ARBA00022692"/>
    </source>
</evidence>
<name>A0A7W4VZN0_9ACTN</name>
<evidence type="ECO:0000256" key="5">
    <source>
        <dbReference type="ARBA" id="ARBA00022989"/>
    </source>
</evidence>
<dbReference type="Gene3D" id="1.10.3720.10">
    <property type="entry name" value="MetI-like"/>
    <property type="match status" value="1"/>
</dbReference>
<keyword evidence="2 7" id="KW-0813">Transport</keyword>
<feature type="domain" description="ABC transmembrane type-1" evidence="8">
    <location>
        <begin position="57"/>
        <end position="241"/>
    </location>
</feature>
<evidence type="ECO:0000256" key="1">
    <source>
        <dbReference type="ARBA" id="ARBA00004651"/>
    </source>
</evidence>
<comment type="caution">
    <text evidence="9">The sequence shown here is derived from an EMBL/GenBank/DDBJ whole genome shotgun (WGS) entry which is preliminary data.</text>
</comment>
<organism evidence="9 10">
    <name type="scientific">Nocardioides soli</name>
    <dbReference type="NCBI Taxonomy" id="1036020"/>
    <lineage>
        <taxon>Bacteria</taxon>
        <taxon>Bacillati</taxon>
        <taxon>Actinomycetota</taxon>
        <taxon>Actinomycetes</taxon>
        <taxon>Propionibacteriales</taxon>
        <taxon>Nocardioidaceae</taxon>
        <taxon>Nocardioides</taxon>
    </lineage>
</organism>
<feature type="transmembrane region" description="Helical" evidence="7">
    <location>
        <begin position="219"/>
        <end position="237"/>
    </location>
</feature>
<sequence length="252" mass="26765">MSSLVRGAATYLAAPIVVLVLWQAISMMVASPSVPTSTDAVEGMVDALGNPRFRSSVLSTLRLLGLSFLLAAVIGILAGALAGGSSLARRVLGPVLHLVNATPKIVFFPVFILALGLGDSAKLSFAVFHGVFIAAIVMMEATEGLNPRYRKVISAYRLRPVQATRLIVLPALLPYVVTALRLCLAFTFIGLILAELLTGTGGIGGEILRLMRLAEVERITGIVLLVMVIAVVPVMLLRAVEVRIRSRYAPNP</sequence>
<dbReference type="EMBL" id="JACHWR010000003">
    <property type="protein sequence ID" value="MBB3044766.1"/>
    <property type="molecule type" value="Genomic_DNA"/>
</dbReference>
<reference evidence="9 10" key="1">
    <citation type="submission" date="2020-08" db="EMBL/GenBank/DDBJ databases">
        <title>Sequencing the genomes of 1000 actinobacteria strains.</title>
        <authorList>
            <person name="Klenk H.-P."/>
        </authorList>
    </citation>
    <scope>NUCLEOTIDE SEQUENCE [LARGE SCALE GENOMIC DNA]</scope>
    <source>
        <strain evidence="9 10">DSM 105498</strain>
    </source>
</reference>
<dbReference type="SUPFAM" id="SSF161098">
    <property type="entry name" value="MetI-like"/>
    <property type="match status" value="1"/>
</dbReference>
<dbReference type="GO" id="GO:0055085">
    <property type="term" value="P:transmembrane transport"/>
    <property type="evidence" value="ECO:0007669"/>
    <property type="project" value="InterPro"/>
</dbReference>
<dbReference type="PANTHER" id="PTHR30151:SF0">
    <property type="entry name" value="ABC TRANSPORTER PERMEASE PROTEIN MJ0413-RELATED"/>
    <property type="match status" value="1"/>
</dbReference>
<evidence type="ECO:0000313" key="9">
    <source>
        <dbReference type="EMBL" id="MBB3044766.1"/>
    </source>
</evidence>
<keyword evidence="3" id="KW-1003">Cell membrane</keyword>
<dbReference type="RefSeq" id="WP_183594715.1">
    <property type="nucleotide sequence ID" value="NZ_JACHWR010000003.1"/>
</dbReference>
<keyword evidence="4 7" id="KW-0812">Transmembrane</keyword>
<dbReference type="InterPro" id="IPR000515">
    <property type="entry name" value="MetI-like"/>
</dbReference>
<dbReference type="Pfam" id="PF00528">
    <property type="entry name" value="BPD_transp_1"/>
    <property type="match status" value="1"/>
</dbReference>
<evidence type="ECO:0000256" key="2">
    <source>
        <dbReference type="ARBA" id="ARBA00022448"/>
    </source>
</evidence>
<evidence type="ECO:0000256" key="6">
    <source>
        <dbReference type="ARBA" id="ARBA00023136"/>
    </source>
</evidence>
<feature type="transmembrane region" description="Helical" evidence="7">
    <location>
        <begin position="166"/>
        <end position="194"/>
    </location>
</feature>
<protein>
    <submittedName>
        <fullName evidence="9">NitT/TauT family transport system permease protein</fullName>
    </submittedName>
</protein>
<keyword evidence="6 7" id="KW-0472">Membrane</keyword>
<dbReference type="InterPro" id="IPR035906">
    <property type="entry name" value="MetI-like_sf"/>
</dbReference>
<proteinExistence type="inferred from homology"/>
<dbReference type="Proteomes" id="UP000589626">
    <property type="component" value="Unassembled WGS sequence"/>
</dbReference>
<dbReference type="PANTHER" id="PTHR30151">
    <property type="entry name" value="ALKANE SULFONATE ABC TRANSPORTER-RELATED, MEMBRANE SUBUNIT"/>
    <property type="match status" value="1"/>
</dbReference>
<keyword evidence="10" id="KW-1185">Reference proteome</keyword>
<evidence type="ECO:0000256" key="7">
    <source>
        <dbReference type="RuleBase" id="RU363032"/>
    </source>
</evidence>
<comment type="similarity">
    <text evidence="7">Belongs to the binding-protein-dependent transport system permease family.</text>
</comment>
<feature type="transmembrane region" description="Helical" evidence="7">
    <location>
        <begin position="123"/>
        <end position="145"/>
    </location>
</feature>
<evidence type="ECO:0000256" key="3">
    <source>
        <dbReference type="ARBA" id="ARBA00022475"/>
    </source>
</evidence>
<evidence type="ECO:0000313" key="10">
    <source>
        <dbReference type="Proteomes" id="UP000589626"/>
    </source>
</evidence>
<keyword evidence="5 7" id="KW-1133">Transmembrane helix</keyword>
<dbReference type="PROSITE" id="PS50928">
    <property type="entry name" value="ABC_TM1"/>
    <property type="match status" value="1"/>
</dbReference>
<comment type="subcellular location">
    <subcellularLocation>
        <location evidence="1 7">Cell membrane</location>
        <topology evidence="1 7">Multi-pass membrane protein</topology>
    </subcellularLocation>
</comment>
<dbReference type="GO" id="GO:0005886">
    <property type="term" value="C:plasma membrane"/>
    <property type="evidence" value="ECO:0007669"/>
    <property type="project" value="UniProtKB-SubCell"/>
</dbReference>
<accession>A0A7W4VZN0</accession>
<feature type="transmembrane region" description="Helical" evidence="7">
    <location>
        <begin position="95"/>
        <end position="117"/>
    </location>
</feature>
<gene>
    <name evidence="9" type="ORF">FHU40_004603</name>
</gene>